<evidence type="ECO:0000256" key="2">
    <source>
        <dbReference type="ARBA" id="ARBA00005417"/>
    </source>
</evidence>
<evidence type="ECO:0000256" key="6">
    <source>
        <dbReference type="ARBA" id="ARBA00023251"/>
    </source>
</evidence>
<gene>
    <name evidence="8" type="ORF">ACFSYH_14305</name>
</gene>
<dbReference type="Pfam" id="PF00005">
    <property type="entry name" value="ABC_tran"/>
    <property type="match status" value="1"/>
</dbReference>
<dbReference type="InterPro" id="IPR027417">
    <property type="entry name" value="P-loop_NTPase"/>
</dbReference>
<dbReference type="Gene3D" id="3.40.50.300">
    <property type="entry name" value="P-loop containing nucleotide triphosphate hydrolases"/>
    <property type="match status" value="1"/>
</dbReference>
<organism evidence="8 9">
    <name type="scientific">Populibacterium corticicola</name>
    <dbReference type="NCBI Taxonomy" id="1812826"/>
    <lineage>
        <taxon>Bacteria</taxon>
        <taxon>Bacillati</taxon>
        <taxon>Actinomycetota</taxon>
        <taxon>Actinomycetes</taxon>
        <taxon>Micrococcales</taxon>
        <taxon>Jonesiaceae</taxon>
        <taxon>Populibacterium</taxon>
    </lineage>
</organism>
<dbReference type="InterPro" id="IPR050763">
    <property type="entry name" value="ABC_transporter_ATP-binding"/>
</dbReference>
<dbReference type="EMBL" id="JBHUOP010000008">
    <property type="protein sequence ID" value="MFD2841735.1"/>
    <property type="molecule type" value="Genomic_DNA"/>
</dbReference>
<evidence type="ECO:0000256" key="1">
    <source>
        <dbReference type="ARBA" id="ARBA00004202"/>
    </source>
</evidence>
<dbReference type="PANTHER" id="PTHR42711:SF5">
    <property type="entry name" value="ABC TRANSPORTER ATP-BINDING PROTEIN NATA"/>
    <property type="match status" value="1"/>
</dbReference>
<dbReference type="PANTHER" id="PTHR42711">
    <property type="entry name" value="ABC TRANSPORTER ATP-BINDING PROTEIN"/>
    <property type="match status" value="1"/>
</dbReference>
<dbReference type="PROSITE" id="PS50893">
    <property type="entry name" value="ABC_TRANSPORTER_2"/>
    <property type="match status" value="1"/>
</dbReference>
<dbReference type="RefSeq" id="WP_377468059.1">
    <property type="nucleotide sequence ID" value="NZ_JBHUOP010000008.1"/>
</dbReference>
<dbReference type="InterPro" id="IPR025302">
    <property type="entry name" value="DrrA1/2-like_C"/>
</dbReference>
<reference evidence="9" key="1">
    <citation type="journal article" date="2019" name="Int. J. Syst. Evol. Microbiol.">
        <title>The Global Catalogue of Microorganisms (GCM) 10K type strain sequencing project: providing services to taxonomists for standard genome sequencing and annotation.</title>
        <authorList>
            <consortium name="The Broad Institute Genomics Platform"/>
            <consortium name="The Broad Institute Genome Sequencing Center for Infectious Disease"/>
            <person name="Wu L."/>
            <person name="Ma J."/>
        </authorList>
    </citation>
    <scope>NUCLEOTIDE SEQUENCE [LARGE SCALE GENOMIC DNA]</scope>
    <source>
        <strain evidence="9">KCTC 33576</strain>
    </source>
</reference>
<evidence type="ECO:0000313" key="9">
    <source>
        <dbReference type="Proteomes" id="UP001597391"/>
    </source>
</evidence>
<keyword evidence="5 8" id="KW-0067">ATP-binding</keyword>
<evidence type="ECO:0000313" key="8">
    <source>
        <dbReference type="EMBL" id="MFD2841735.1"/>
    </source>
</evidence>
<keyword evidence="6" id="KW-0046">Antibiotic resistance</keyword>
<accession>A0ABW5XK93</accession>
<protein>
    <submittedName>
        <fullName evidence="8">ABC transporter ATP-binding protein</fullName>
    </submittedName>
</protein>
<dbReference type="PROSITE" id="PS00211">
    <property type="entry name" value="ABC_TRANSPORTER_1"/>
    <property type="match status" value="1"/>
</dbReference>
<dbReference type="SMART" id="SM00382">
    <property type="entry name" value="AAA"/>
    <property type="match status" value="1"/>
</dbReference>
<dbReference type="GO" id="GO:0005524">
    <property type="term" value="F:ATP binding"/>
    <property type="evidence" value="ECO:0007669"/>
    <property type="project" value="UniProtKB-KW"/>
</dbReference>
<dbReference type="InterPro" id="IPR003439">
    <property type="entry name" value="ABC_transporter-like_ATP-bd"/>
</dbReference>
<sequence length="304" mass="32996">MARLEIKNLTKDYGDLRALDDLSFAVESGEIFGFVGSNGAGKSTTMRITLGVLDATSGEVHLNGRKLDFEARKRIGYMPEERGLYPKMKVGDQLVYLAQLHGMSKADAIQSMEKWTQRLGIDTRRKDTVQSLSLGNQQRVQLAAALVHEPDVLILDEPFSGLDPVAVDVMSNVLIERAQAGAPVIFSSHQLDLVERLCTRVGIIKSGAMIANGTVAELQARAGNLWQVTLEQPSSFAWLTALPDIQVTSATGNAAQFLVQRDGAEQQVLQAAATQGPVSSFGRHRIPLADLFRDAVTVPAVDEN</sequence>
<dbReference type="InterPro" id="IPR003593">
    <property type="entry name" value="AAA+_ATPase"/>
</dbReference>
<evidence type="ECO:0000259" key="7">
    <source>
        <dbReference type="PROSITE" id="PS50893"/>
    </source>
</evidence>
<dbReference type="Proteomes" id="UP001597391">
    <property type="component" value="Unassembled WGS sequence"/>
</dbReference>
<feature type="domain" description="ABC transporter" evidence="7">
    <location>
        <begin position="4"/>
        <end position="231"/>
    </location>
</feature>
<evidence type="ECO:0000256" key="4">
    <source>
        <dbReference type="ARBA" id="ARBA00022741"/>
    </source>
</evidence>
<keyword evidence="3" id="KW-0813">Transport</keyword>
<name>A0ABW5XK93_9MICO</name>
<dbReference type="Pfam" id="PF13732">
    <property type="entry name" value="DrrA1-3_C"/>
    <property type="match status" value="1"/>
</dbReference>
<dbReference type="SUPFAM" id="SSF52540">
    <property type="entry name" value="P-loop containing nucleoside triphosphate hydrolases"/>
    <property type="match status" value="1"/>
</dbReference>
<comment type="subcellular location">
    <subcellularLocation>
        <location evidence="1">Cell membrane</location>
        <topology evidence="1">Peripheral membrane protein</topology>
    </subcellularLocation>
</comment>
<comment type="caution">
    <text evidence="8">The sequence shown here is derived from an EMBL/GenBank/DDBJ whole genome shotgun (WGS) entry which is preliminary data.</text>
</comment>
<proteinExistence type="inferred from homology"/>
<dbReference type="InterPro" id="IPR017871">
    <property type="entry name" value="ABC_transporter-like_CS"/>
</dbReference>
<keyword evidence="4" id="KW-0547">Nucleotide-binding</keyword>
<keyword evidence="9" id="KW-1185">Reference proteome</keyword>
<evidence type="ECO:0000256" key="3">
    <source>
        <dbReference type="ARBA" id="ARBA00022448"/>
    </source>
</evidence>
<evidence type="ECO:0000256" key="5">
    <source>
        <dbReference type="ARBA" id="ARBA00022840"/>
    </source>
</evidence>
<comment type="similarity">
    <text evidence="2">Belongs to the ABC transporter superfamily.</text>
</comment>